<organism evidence="2">
    <name type="scientific">hydrothermal vent metagenome</name>
    <dbReference type="NCBI Taxonomy" id="652676"/>
    <lineage>
        <taxon>unclassified sequences</taxon>
        <taxon>metagenomes</taxon>
        <taxon>ecological metagenomes</taxon>
    </lineage>
</organism>
<dbReference type="PANTHER" id="PTHR43798:SF20">
    <property type="entry name" value="2-SUCCINYL-6-HYDROXY-2,4-CYCLOHEXADIENE-1-CARBOXYLATE SYNTHASE-RELATED"/>
    <property type="match status" value="1"/>
</dbReference>
<dbReference type="PANTHER" id="PTHR43798">
    <property type="entry name" value="MONOACYLGLYCEROL LIPASE"/>
    <property type="match status" value="1"/>
</dbReference>
<evidence type="ECO:0000259" key="1">
    <source>
        <dbReference type="Pfam" id="PF12697"/>
    </source>
</evidence>
<dbReference type="SUPFAM" id="SSF53474">
    <property type="entry name" value="alpha/beta-Hydrolases"/>
    <property type="match status" value="1"/>
</dbReference>
<dbReference type="Gene3D" id="3.40.50.1820">
    <property type="entry name" value="alpha/beta hydrolase"/>
    <property type="match status" value="1"/>
</dbReference>
<dbReference type="Pfam" id="PF12697">
    <property type="entry name" value="Abhydrolase_6"/>
    <property type="match status" value="1"/>
</dbReference>
<dbReference type="InterPro" id="IPR000073">
    <property type="entry name" value="AB_hydrolase_1"/>
</dbReference>
<gene>
    <name evidence="2" type="ORF">MNBD_NITROSPINAE02-1510</name>
</gene>
<accession>A0A3B1C9R9</accession>
<evidence type="ECO:0000313" key="2">
    <source>
        <dbReference type="EMBL" id="VAX20628.1"/>
    </source>
</evidence>
<protein>
    <recommendedName>
        <fullName evidence="1">AB hydrolase-1 domain-containing protein</fullName>
    </recommendedName>
</protein>
<dbReference type="AlphaFoldDB" id="A0A3B1C9R9"/>
<dbReference type="GO" id="GO:0016020">
    <property type="term" value="C:membrane"/>
    <property type="evidence" value="ECO:0007669"/>
    <property type="project" value="TreeGrafter"/>
</dbReference>
<dbReference type="InterPro" id="IPR029058">
    <property type="entry name" value="AB_hydrolase_fold"/>
</dbReference>
<feature type="domain" description="AB hydrolase-1" evidence="1">
    <location>
        <begin position="12"/>
        <end position="249"/>
    </location>
</feature>
<proteinExistence type="predicted"/>
<dbReference type="PRINTS" id="PR00111">
    <property type="entry name" value="ABHYDROLASE"/>
</dbReference>
<name>A0A3B1C9R9_9ZZZZ</name>
<sequence>MEIRDTGDGPAIVMLSGWGQTRRAFDRLIEKLEDRFRLITFDMPGYGTARDDPGPYTLDRYCEVISDVIGQARLSRFHLLGWSMGGEIAAKYIKDKRGPLPESLILLSSPARFVSVDKDILMGAHPARAKKMEMMIRRDHKAGLRDFICRFFESGEEISPEEKVEIEKLLIPPGFPPRKEALLTNLTELIELDLTETPIEYDRPVLLISGGLDRITPIKGQRLWKRVFANVEEACIETAGHAPHLTCATRVGELVTRFMEK</sequence>
<reference evidence="2" key="1">
    <citation type="submission" date="2018-06" db="EMBL/GenBank/DDBJ databases">
        <authorList>
            <person name="Zhirakovskaya E."/>
        </authorList>
    </citation>
    <scope>NUCLEOTIDE SEQUENCE</scope>
</reference>
<dbReference type="EMBL" id="UOGE01000060">
    <property type="protein sequence ID" value="VAX20628.1"/>
    <property type="molecule type" value="Genomic_DNA"/>
</dbReference>
<dbReference type="InterPro" id="IPR050266">
    <property type="entry name" value="AB_hydrolase_sf"/>
</dbReference>